<evidence type="ECO:0000313" key="3">
    <source>
        <dbReference type="Proteomes" id="UP000233440"/>
    </source>
</evidence>
<dbReference type="InterPro" id="IPR034660">
    <property type="entry name" value="DinB/YfiT-like"/>
</dbReference>
<protein>
    <submittedName>
        <fullName evidence="2">DinB family protein</fullName>
    </submittedName>
</protein>
<organism evidence="2 3">
    <name type="scientific">Heyndrickxia camelliae</name>
    <dbReference type="NCBI Taxonomy" id="1707093"/>
    <lineage>
        <taxon>Bacteria</taxon>
        <taxon>Bacillati</taxon>
        <taxon>Bacillota</taxon>
        <taxon>Bacilli</taxon>
        <taxon>Bacillales</taxon>
        <taxon>Bacillaceae</taxon>
        <taxon>Heyndrickxia</taxon>
    </lineage>
</organism>
<feature type="domain" description="DinB-like" evidence="1">
    <location>
        <begin position="3"/>
        <end position="139"/>
    </location>
</feature>
<keyword evidence="3" id="KW-1185">Reference proteome</keyword>
<evidence type="ECO:0000259" key="1">
    <source>
        <dbReference type="Pfam" id="PF12867"/>
    </source>
</evidence>
<sequence length="148" mass="17208">MKQFQITRTMLLKFIQTVDEKLVDVQPIGFNNTLRWHIGHVLVSAEAFMFGYPKMSKNLPDKYNELFAIGTKPSDWKGDVPSLEQLMHDLEEQSSRIQALSDDFFAKELPFKFPFGNIETFDDLFAFMNHHEADHLGQMRTMNKIVHG</sequence>
<dbReference type="Pfam" id="PF12867">
    <property type="entry name" value="DinB_2"/>
    <property type="match status" value="1"/>
</dbReference>
<gene>
    <name evidence="2" type="ORF">CWO92_22845</name>
</gene>
<dbReference type="EMBL" id="PIQO01000029">
    <property type="protein sequence ID" value="PKR82741.1"/>
    <property type="molecule type" value="Genomic_DNA"/>
</dbReference>
<dbReference type="OrthoDB" id="4295522at2"/>
<comment type="caution">
    <text evidence="2">The sequence shown here is derived from an EMBL/GenBank/DDBJ whole genome shotgun (WGS) entry which is preliminary data.</text>
</comment>
<proteinExistence type="predicted"/>
<dbReference type="AlphaFoldDB" id="A0A2N3LDQ5"/>
<accession>A0A2N3LDQ5</accession>
<dbReference type="RefSeq" id="WP_101356518.1">
    <property type="nucleotide sequence ID" value="NZ_PIQO01000029.1"/>
</dbReference>
<name>A0A2N3LDQ5_9BACI</name>
<evidence type="ECO:0000313" key="2">
    <source>
        <dbReference type="EMBL" id="PKR82741.1"/>
    </source>
</evidence>
<dbReference type="Gene3D" id="1.20.120.450">
    <property type="entry name" value="dinb family like domain"/>
    <property type="match status" value="1"/>
</dbReference>
<dbReference type="SUPFAM" id="SSF109854">
    <property type="entry name" value="DinB/YfiT-like putative metalloenzymes"/>
    <property type="match status" value="1"/>
</dbReference>
<reference evidence="2 3" key="1">
    <citation type="submission" date="2017-11" db="EMBL/GenBank/DDBJ databases">
        <title>Bacillus camelliae sp. nov., isolated from pu'er tea.</title>
        <authorList>
            <person name="Niu L."/>
        </authorList>
    </citation>
    <scope>NUCLEOTIDE SEQUENCE [LARGE SCALE GENOMIC DNA]</scope>
    <source>
        <strain evidence="2 3">7578-1</strain>
    </source>
</reference>
<dbReference type="Proteomes" id="UP000233440">
    <property type="component" value="Unassembled WGS sequence"/>
</dbReference>
<dbReference type="InterPro" id="IPR024775">
    <property type="entry name" value="DinB-like"/>
</dbReference>